<keyword evidence="3" id="KW-1185">Reference proteome</keyword>
<gene>
    <name evidence="2" type="ORF">AM231_22130</name>
</gene>
<feature type="transmembrane region" description="Helical" evidence="1">
    <location>
        <begin position="45"/>
        <end position="64"/>
    </location>
</feature>
<keyword evidence="1" id="KW-1133">Transmembrane helix</keyword>
<sequence>MNGSKFVKLFLLMVVIVIMNIVLLSPGLLGFQIGGDNAFQTASVITVWVISILALFYGSYILLFKSPAVRSIQTIQTRDDYIEALHHYRNVKVLKKDIALGLDQLDRIEIKRDALLNVLAQRFEQTELSYKKFIAVIDEVEKLFYLNIRGILNKLGVFAASDFARIADQPKDSPSSLSKVAQKKAALYQEYLTYVRGYLEANEEIMLKLDQLLLEISLLDSTDYREVEEMPCMKEIDSLIKQTKLYKQ</sequence>
<reference evidence="3" key="1">
    <citation type="submission" date="2015-08" db="EMBL/GenBank/DDBJ databases">
        <title>Genome sequencing project for genomic taxonomy and phylogenomics of Bacillus-like bacteria.</title>
        <authorList>
            <person name="Liu B."/>
            <person name="Wang J."/>
            <person name="Zhu Y."/>
            <person name="Liu G."/>
            <person name="Chen Q."/>
            <person name="Chen Z."/>
            <person name="Lan J."/>
            <person name="Che J."/>
            <person name="Ge C."/>
            <person name="Shi H."/>
            <person name="Pan Z."/>
            <person name="Liu X."/>
        </authorList>
    </citation>
    <scope>NUCLEOTIDE SEQUENCE [LARGE SCALE GENOMIC DNA]</scope>
    <source>
        <strain evidence="3">FJAT-22460</strain>
    </source>
</reference>
<dbReference type="PATRIC" id="fig|1705565.3.peg.545"/>
<dbReference type="EMBL" id="LIUT01000006">
    <property type="protein sequence ID" value="KOR76648.1"/>
    <property type="molecule type" value="Genomic_DNA"/>
</dbReference>
<evidence type="ECO:0000313" key="2">
    <source>
        <dbReference type="EMBL" id="KOR76648.1"/>
    </source>
</evidence>
<proteinExistence type="predicted"/>
<dbReference type="OrthoDB" id="2935100at2"/>
<keyword evidence="1" id="KW-0472">Membrane</keyword>
<evidence type="ECO:0000313" key="3">
    <source>
        <dbReference type="Proteomes" id="UP000036932"/>
    </source>
</evidence>
<name>A0A0M1N3B3_9BACL</name>
<organism evidence="2 3">
    <name type="scientific">Paenibacillus solani</name>
    <dbReference type="NCBI Taxonomy" id="1705565"/>
    <lineage>
        <taxon>Bacteria</taxon>
        <taxon>Bacillati</taxon>
        <taxon>Bacillota</taxon>
        <taxon>Bacilli</taxon>
        <taxon>Bacillales</taxon>
        <taxon>Paenibacillaceae</taxon>
        <taxon>Paenibacillus</taxon>
    </lineage>
</organism>
<protein>
    <submittedName>
        <fullName evidence="2">Uncharacterized protein</fullName>
    </submittedName>
</protein>
<dbReference type="AlphaFoldDB" id="A0A0M1N3B3"/>
<comment type="caution">
    <text evidence="2">The sequence shown here is derived from an EMBL/GenBank/DDBJ whole genome shotgun (WGS) entry which is preliminary data.</text>
</comment>
<dbReference type="Proteomes" id="UP000036932">
    <property type="component" value="Unassembled WGS sequence"/>
</dbReference>
<dbReference type="RefSeq" id="WP_054404542.1">
    <property type="nucleotide sequence ID" value="NZ_LIUT01000006.1"/>
</dbReference>
<accession>A0A0M1N3B3</accession>
<evidence type="ECO:0000256" key="1">
    <source>
        <dbReference type="SAM" id="Phobius"/>
    </source>
</evidence>
<keyword evidence="1" id="KW-0812">Transmembrane</keyword>
<feature type="transmembrane region" description="Helical" evidence="1">
    <location>
        <begin position="9"/>
        <end position="33"/>
    </location>
</feature>